<dbReference type="PANTHER" id="PTHR48240:SF2">
    <property type="entry name" value="GENOME ASSEMBLY, CHROMOSOME: II"/>
    <property type="match status" value="1"/>
</dbReference>
<name>R7W642_AEGTA</name>
<evidence type="ECO:0000313" key="1">
    <source>
        <dbReference type="EnsemblPlants" id="EMT03146"/>
    </source>
</evidence>
<dbReference type="EnsemblPlants" id="EMT03146">
    <property type="protein sequence ID" value="EMT03146"/>
    <property type="gene ID" value="F775_04655"/>
</dbReference>
<reference evidence="1" key="1">
    <citation type="submission" date="2015-06" db="UniProtKB">
        <authorList>
            <consortium name="EnsemblPlants"/>
        </authorList>
    </citation>
    <scope>IDENTIFICATION</scope>
</reference>
<dbReference type="PANTHER" id="PTHR48240">
    <property type="entry name" value="GRF-TYPE DOMAIN-CONTAINING PROTEIN"/>
    <property type="match status" value="1"/>
</dbReference>
<protein>
    <submittedName>
        <fullName evidence="1">Uncharacterized protein</fullName>
    </submittedName>
</protein>
<dbReference type="AlphaFoldDB" id="R7W642"/>
<accession>R7W642</accession>
<organism evidence="1">
    <name type="scientific">Aegilops tauschii</name>
    <name type="common">Tausch's goatgrass</name>
    <name type="synonym">Aegilops squarrosa</name>
    <dbReference type="NCBI Taxonomy" id="37682"/>
    <lineage>
        <taxon>Eukaryota</taxon>
        <taxon>Viridiplantae</taxon>
        <taxon>Streptophyta</taxon>
        <taxon>Embryophyta</taxon>
        <taxon>Tracheophyta</taxon>
        <taxon>Spermatophyta</taxon>
        <taxon>Magnoliopsida</taxon>
        <taxon>Liliopsida</taxon>
        <taxon>Poales</taxon>
        <taxon>Poaceae</taxon>
        <taxon>BOP clade</taxon>
        <taxon>Pooideae</taxon>
        <taxon>Triticodae</taxon>
        <taxon>Triticeae</taxon>
        <taxon>Triticinae</taxon>
        <taxon>Aegilops</taxon>
    </lineage>
</organism>
<sequence>MEQQGLADGRVMMDERRMVALSGIVVASTTARPGKVAAAASYPAGVLVEECAGLYGPLPLTICPDCPCMEPLKRLTCVREENGNRGREFVKCLSKPQPGQISFFFPRIRAVDLGFMRRRPPVFQVMKKCGHFESLDDYVERLKLEGSTPTQELNFGGRLAMEQAPNLADRANPMMHSAELKCELKKMGKQLKHLIDLKQQANMMAGAFYCCVIVMGLFYLMFINR</sequence>
<proteinExistence type="predicted"/>